<dbReference type="FunFam" id="3.30.70.1350:FF:000004">
    <property type="entry name" value="Cation diffusion facilitator 10"/>
    <property type="match status" value="1"/>
</dbReference>
<dbReference type="EMBL" id="JH725153">
    <property type="protein sequence ID" value="EJP69018.1"/>
    <property type="molecule type" value="Genomic_DNA"/>
</dbReference>
<dbReference type="InterPro" id="IPR027469">
    <property type="entry name" value="Cation_efflux_TMD_sf"/>
</dbReference>
<dbReference type="PANTHER" id="PTHR43840:SF4">
    <property type="entry name" value="CDF DIVALENT METAL CATION TRANSPORTER (EUROFUNG)"/>
    <property type="match status" value="1"/>
</dbReference>
<dbReference type="InParanoid" id="J5JWN3"/>
<keyword evidence="2" id="KW-0813">Transport</keyword>
<evidence type="ECO:0000313" key="9">
    <source>
        <dbReference type="EMBL" id="EJP69018.1"/>
    </source>
</evidence>
<feature type="transmembrane region" description="Helical" evidence="7">
    <location>
        <begin position="324"/>
        <end position="347"/>
    </location>
</feature>
<dbReference type="GeneID" id="19885065"/>
<dbReference type="RefSeq" id="XP_008595372.1">
    <property type="nucleotide sequence ID" value="XM_008597150.1"/>
</dbReference>
<evidence type="ECO:0000256" key="1">
    <source>
        <dbReference type="ARBA" id="ARBA00004141"/>
    </source>
</evidence>
<dbReference type="STRING" id="655819.J5JWN3"/>
<dbReference type="FunFam" id="1.20.1510.10:FF:000005">
    <property type="entry name" value="Putative Cation diffusion facilitator 1"/>
    <property type="match status" value="1"/>
</dbReference>
<feature type="transmembrane region" description="Helical" evidence="7">
    <location>
        <begin position="472"/>
        <end position="491"/>
    </location>
</feature>
<reference evidence="9 10" key="1">
    <citation type="journal article" date="2012" name="Sci. Rep.">
        <title>Genomic perspectives on the evolution of fungal entomopathogenicity in Beauveria bassiana.</title>
        <authorList>
            <person name="Xiao G."/>
            <person name="Ying S.H."/>
            <person name="Zheng P."/>
            <person name="Wang Z.L."/>
            <person name="Zhang S."/>
            <person name="Xie X.Q."/>
            <person name="Shang Y."/>
            <person name="St Leger R.J."/>
            <person name="Zhao G.P."/>
            <person name="Wang C."/>
            <person name="Feng M.G."/>
        </authorList>
    </citation>
    <scope>NUCLEOTIDE SEQUENCE [LARGE SCALE GENOMIC DNA]</scope>
    <source>
        <strain evidence="9 10">ARSEF 2860</strain>
    </source>
</reference>
<dbReference type="GO" id="GO:0098771">
    <property type="term" value="P:inorganic ion homeostasis"/>
    <property type="evidence" value="ECO:0007669"/>
    <property type="project" value="UniProtKB-ARBA"/>
</dbReference>
<feature type="compositionally biased region" description="Low complexity" evidence="6">
    <location>
        <begin position="211"/>
        <end position="220"/>
    </location>
</feature>
<dbReference type="Gene3D" id="1.20.1510.10">
    <property type="entry name" value="Cation efflux protein transmembrane domain"/>
    <property type="match status" value="1"/>
</dbReference>
<evidence type="ECO:0000256" key="2">
    <source>
        <dbReference type="ARBA" id="ARBA00022448"/>
    </source>
</evidence>
<evidence type="ECO:0000256" key="3">
    <source>
        <dbReference type="ARBA" id="ARBA00022692"/>
    </source>
</evidence>
<dbReference type="Proteomes" id="UP000002762">
    <property type="component" value="Unassembled WGS sequence"/>
</dbReference>
<evidence type="ECO:0000256" key="6">
    <source>
        <dbReference type="SAM" id="MobiDB-lite"/>
    </source>
</evidence>
<name>J5JWN3_BEAB2</name>
<gene>
    <name evidence="9" type="ORF">BBA_02053</name>
</gene>
<feature type="transmembrane region" description="Helical" evidence="7">
    <location>
        <begin position="396"/>
        <end position="414"/>
    </location>
</feature>
<evidence type="ECO:0000256" key="5">
    <source>
        <dbReference type="ARBA" id="ARBA00023136"/>
    </source>
</evidence>
<keyword evidence="4 7" id="KW-1133">Transmembrane helix</keyword>
<feature type="region of interest" description="Disordered" evidence="6">
    <location>
        <begin position="1"/>
        <end position="76"/>
    </location>
</feature>
<protein>
    <submittedName>
        <fullName evidence="9">Cation efflux family protein</fullName>
    </submittedName>
</protein>
<sequence>MSSPSPRPPQHGRRPSLIQQEDGLYHSTLPTRTGILTSMMRSRSQQSLHSTWRNTYASDDEEPVRGRSRGHPPEDDELERLLHDENRLSQILHGPQNRSMNLIGKSNPRYRWKSYWKSEEELQGMSSKLTMQHYHFPHATPSLDPCLADPVPGSREYYERTNDLVQQYMYIDCLLDSTIPHELLNEYNAELEASAFRAVDIPNTISEEPDSSSLSGSTTERFNGGASYGSTNTLPPLPSSESANKTPPLPAKRTPRDIFRSSENLTMLPQNQAAEDEEEVHRHRADERRPLLQADTKDLENGPRPLLPWLEDSELDSNDPVVTLAIYVNLLANLVLLVGKIIVIISVPSMSVLASLVDAVLDFLSTAIVWTTTRLIASSASDHHRYPVGRTRLEPLGVLVFSVIMVTSFCQVALQCIQRLMGTEHELIELGVPAIAIMAGTVIIKGACWVWCRMVKNSSVRALAEDAKTDVIFNVGSILFPIVGFYGKIWWLDATGGLLLSLVVVFTWSHNAAVHVRNLTGFGAEPDERNLLLYLTMRFATAIRKIQNLRAYHAGDKLFVEVDIVLSAITPLKDSHDLSEVLTYFLESVPIVDRAFVHVDYTSYNAPTHMLKQSSS</sequence>
<dbReference type="SUPFAM" id="SSF161111">
    <property type="entry name" value="Cation efflux protein transmembrane domain-like"/>
    <property type="match status" value="1"/>
</dbReference>
<dbReference type="InterPro" id="IPR050291">
    <property type="entry name" value="CDF_Transporter"/>
</dbReference>
<dbReference type="Gene3D" id="3.30.70.1350">
    <property type="entry name" value="Cation efflux protein, cytoplasmic domain"/>
    <property type="match status" value="1"/>
</dbReference>
<dbReference type="PANTHER" id="PTHR43840">
    <property type="entry name" value="MITOCHONDRIAL METAL TRANSPORTER 1-RELATED"/>
    <property type="match status" value="1"/>
</dbReference>
<evidence type="ECO:0000259" key="8">
    <source>
        <dbReference type="Pfam" id="PF01545"/>
    </source>
</evidence>
<evidence type="ECO:0000313" key="10">
    <source>
        <dbReference type="Proteomes" id="UP000002762"/>
    </source>
</evidence>
<feature type="domain" description="Cation efflux protein transmembrane" evidence="8">
    <location>
        <begin position="327"/>
        <end position="516"/>
    </location>
</feature>
<feature type="region of interest" description="Disordered" evidence="6">
    <location>
        <begin position="204"/>
        <end position="298"/>
    </location>
</feature>
<feature type="transmembrane region" description="Helical" evidence="7">
    <location>
        <begin position="434"/>
        <end position="452"/>
    </location>
</feature>
<keyword evidence="5 7" id="KW-0472">Membrane</keyword>
<dbReference type="GO" id="GO:0016020">
    <property type="term" value="C:membrane"/>
    <property type="evidence" value="ECO:0007669"/>
    <property type="project" value="UniProtKB-SubCell"/>
</dbReference>
<dbReference type="AlphaFoldDB" id="J5JWN3"/>
<dbReference type="GO" id="GO:0030003">
    <property type="term" value="P:intracellular monoatomic cation homeostasis"/>
    <property type="evidence" value="ECO:0007669"/>
    <property type="project" value="UniProtKB-ARBA"/>
</dbReference>
<keyword evidence="3 7" id="KW-0812">Transmembrane</keyword>
<dbReference type="HOGENOM" id="CLU_013430_10_1_1"/>
<dbReference type="Pfam" id="PF01545">
    <property type="entry name" value="Cation_efflux"/>
    <property type="match status" value="1"/>
</dbReference>
<accession>J5JWN3</accession>
<feature type="compositionally biased region" description="Polar residues" evidence="6">
    <location>
        <begin position="228"/>
        <end position="245"/>
    </location>
</feature>
<dbReference type="InterPro" id="IPR036837">
    <property type="entry name" value="Cation_efflux_CTD_sf"/>
</dbReference>
<organism evidence="9 10">
    <name type="scientific">Beauveria bassiana (strain ARSEF 2860)</name>
    <name type="common">White muscardine disease fungus</name>
    <name type="synonym">Tritirachium shiotae</name>
    <dbReference type="NCBI Taxonomy" id="655819"/>
    <lineage>
        <taxon>Eukaryota</taxon>
        <taxon>Fungi</taxon>
        <taxon>Dikarya</taxon>
        <taxon>Ascomycota</taxon>
        <taxon>Pezizomycotina</taxon>
        <taxon>Sordariomycetes</taxon>
        <taxon>Hypocreomycetidae</taxon>
        <taxon>Hypocreales</taxon>
        <taxon>Cordycipitaceae</taxon>
        <taxon>Beauveria</taxon>
    </lineage>
</organism>
<feature type="compositionally biased region" description="Polar residues" evidence="6">
    <location>
        <begin position="28"/>
        <end position="57"/>
    </location>
</feature>
<keyword evidence="10" id="KW-1185">Reference proteome</keyword>
<feature type="compositionally biased region" description="Polar residues" evidence="6">
    <location>
        <begin position="261"/>
        <end position="273"/>
    </location>
</feature>
<proteinExistence type="predicted"/>
<dbReference type="OrthoDB" id="78296at2759"/>
<feature type="compositionally biased region" description="Basic and acidic residues" evidence="6">
    <location>
        <begin position="279"/>
        <end position="298"/>
    </location>
</feature>
<evidence type="ECO:0000256" key="7">
    <source>
        <dbReference type="SAM" id="Phobius"/>
    </source>
</evidence>
<dbReference type="SUPFAM" id="SSF160240">
    <property type="entry name" value="Cation efflux protein cytoplasmic domain-like"/>
    <property type="match status" value="1"/>
</dbReference>
<comment type="subcellular location">
    <subcellularLocation>
        <location evidence="1">Membrane</location>
        <topology evidence="1">Multi-pass membrane protein</topology>
    </subcellularLocation>
</comment>
<dbReference type="InterPro" id="IPR058533">
    <property type="entry name" value="Cation_efflux_TM"/>
</dbReference>
<evidence type="ECO:0000256" key="4">
    <source>
        <dbReference type="ARBA" id="ARBA00022989"/>
    </source>
</evidence>
<dbReference type="GO" id="GO:0008324">
    <property type="term" value="F:monoatomic cation transmembrane transporter activity"/>
    <property type="evidence" value="ECO:0007669"/>
    <property type="project" value="InterPro"/>
</dbReference>